<feature type="transmembrane region" description="Helical" evidence="1">
    <location>
        <begin position="68"/>
        <end position="87"/>
    </location>
</feature>
<sequence>MNFFRSLFSKIQNVENANKIIRDCCNAILFLSVIQFVGLLLLKQYVNFIDVFVYCVIGIFVRIHKSRVLSVIFFLMAIASFVVTLLNRLGMESSGGANVLLSVLVILVAIQLLRAVFFWNSYYIVEMKTKKVLILSGLAILVFFITTYFGLAILGSFGEQLTDEELSNLSGSLVFSTFLISIIFPFSGILPYSRGELMRKEELLAN</sequence>
<protein>
    <submittedName>
        <fullName evidence="2">Uncharacterized protein</fullName>
    </submittedName>
</protein>
<keyword evidence="3" id="KW-1185">Reference proteome</keyword>
<name>A0A4R9J2T9_9LEPT</name>
<gene>
    <name evidence="2" type="ORF">EHQ52_15555</name>
</gene>
<keyword evidence="1" id="KW-0472">Membrane</keyword>
<feature type="transmembrane region" description="Helical" evidence="1">
    <location>
        <begin position="169"/>
        <end position="190"/>
    </location>
</feature>
<dbReference type="AlphaFoldDB" id="A0A4R9J2T9"/>
<feature type="transmembrane region" description="Helical" evidence="1">
    <location>
        <begin position="99"/>
        <end position="120"/>
    </location>
</feature>
<reference evidence="2" key="1">
    <citation type="journal article" date="2019" name="PLoS Negl. Trop. Dis.">
        <title>Revisiting the worldwide diversity of Leptospira species in the environment.</title>
        <authorList>
            <person name="Vincent A.T."/>
            <person name="Schiettekatte O."/>
            <person name="Bourhy P."/>
            <person name="Veyrier F.J."/>
            <person name="Picardeau M."/>
        </authorList>
    </citation>
    <scope>NUCLEOTIDE SEQUENCE [LARGE SCALE GENOMIC DNA]</scope>
    <source>
        <strain evidence="2">201800265</strain>
    </source>
</reference>
<feature type="transmembrane region" description="Helical" evidence="1">
    <location>
        <begin position="20"/>
        <end position="39"/>
    </location>
</feature>
<keyword evidence="1" id="KW-0812">Transmembrane</keyword>
<feature type="transmembrane region" description="Helical" evidence="1">
    <location>
        <begin position="132"/>
        <end position="157"/>
    </location>
</feature>
<dbReference type="EMBL" id="RQFY01000007">
    <property type="protein sequence ID" value="TGL31352.1"/>
    <property type="molecule type" value="Genomic_DNA"/>
</dbReference>
<organism evidence="2 3">
    <name type="scientific">Leptospira koniambonensis</name>
    <dbReference type="NCBI Taxonomy" id="2484950"/>
    <lineage>
        <taxon>Bacteria</taxon>
        <taxon>Pseudomonadati</taxon>
        <taxon>Spirochaetota</taxon>
        <taxon>Spirochaetia</taxon>
        <taxon>Leptospirales</taxon>
        <taxon>Leptospiraceae</taxon>
        <taxon>Leptospira</taxon>
    </lineage>
</organism>
<dbReference type="RefSeq" id="WP_135616108.1">
    <property type="nucleotide sequence ID" value="NZ_RQFY01000007.1"/>
</dbReference>
<dbReference type="OrthoDB" id="9833572at2"/>
<keyword evidence="1" id="KW-1133">Transmembrane helix</keyword>
<comment type="caution">
    <text evidence="2">The sequence shown here is derived from an EMBL/GenBank/DDBJ whole genome shotgun (WGS) entry which is preliminary data.</text>
</comment>
<proteinExistence type="predicted"/>
<evidence type="ECO:0000313" key="3">
    <source>
        <dbReference type="Proteomes" id="UP000297871"/>
    </source>
</evidence>
<evidence type="ECO:0000256" key="1">
    <source>
        <dbReference type="SAM" id="Phobius"/>
    </source>
</evidence>
<accession>A0A4R9J2T9</accession>
<feature type="transmembrane region" description="Helical" evidence="1">
    <location>
        <begin position="45"/>
        <end position="61"/>
    </location>
</feature>
<dbReference type="Proteomes" id="UP000297871">
    <property type="component" value="Unassembled WGS sequence"/>
</dbReference>
<evidence type="ECO:0000313" key="2">
    <source>
        <dbReference type="EMBL" id="TGL31352.1"/>
    </source>
</evidence>